<proteinExistence type="predicted"/>
<comment type="caution">
    <text evidence="1">The sequence shown here is derived from an EMBL/GenBank/DDBJ whole genome shotgun (WGS) entry which is preliminary data.</text>
</comment>
<protein>
    <submittedName>
        <fullName evidence="1">Uncharacterized protein</fullName>
    </submittedName>
</protein>
<evidence type="ECO:0000313" key="2">
    <source>
        <dbReference type="Proteomes" id="UP001607302"/>
    </source>
</evidence>
<organism evidence="1 2">
    <name type="scientific">Vespula squamosa</name>
    <name type="common">Southern yellow jacket</name>
    <name type="synonym">Wasp</name>
    <dbReference type="NCBI Taxonomy" id="30214"/>
    <lineage>
        <taxon>Eukaryota</taxon>
        <taxon>Metazoa</taxon>
        <taxon>Ecdysozoa</taxon>
        <taxon>Arthropoda</taxon>
        <taxon>Hexapoda</taxon>
        <taxon>Insecta</taxon>
        <taxon>Pterygota</taxon>
        <taxon>Neoptera</taxon>
        <taxon>Endopterygota</taxon>
        <taxon>Hymenoptera</taxon>
        <taxon>Apocrita</taxon>
        <taxon>Aculeata</taxon>
        <taxon>Vespoidea</taxon>
        <taxon>Vespidae</taxon>
        <taxon>Vespinae</taxon>
        <taxon>Vespula</taxon>
    </lineage>
</organism>
<dbReference type="EMBL" id="JAUDFV010000158">
    <property type="protein sequence ID" value="KAL2713225.1"/>
    <property type="molecule type" value="Genomic_DNA"/>
</dbReference>
<reference evidence="1 2" key="1">
    <citation type="journal article" date="2024" name="Ann. Entomol. Soc. Am.">
        <title>Genomic analyses of the southern and eastern yellowjacket wasps (Hymenoptera: Vespidae) reveal evolutionary signatures of social life.</title>
        <authorList>
            <person name="Catto M.A."/>
            <person name="Caine P.B."/>
            <person name="Orr S.E."/>
            <person name="Hunt B.G."/>
            <person name="Goodisman M.A.D."/>
        </authorList>
    </citation>
    <scope>NUCLEOTIDE SEQUENCE [LARGE SCALE GENOMIC DNA]</scope>
    <source>
        <strain evidence="1">233</strain>
        <tissue evidence="1">Head and thorax</tissue>
    </source>
</reference>
<dbReference type="Proteomes" id="UP001607302">
    <property type="component" value="Unassembled WGS sequence"/>
</dbReference>
<dbReference type="AlphaFoldDB" id="A0ABD2A0J3"/>
<keyword evidence="2" id="KW-1185">Reference proteome</keyword>
<sequence length="241" mass="28477">MLSVNMVDSHSVTLTQFQRIKNLLHLLFSKETFASELYACISMLTILLPYSRFPMIFKESNVLIINKRKNDQQHKFGNEFISHVGYIPAHIQSIMSTRHRRCIYASDISRQIICYTEKSFFINSQGFKIENNLFVLKEFGTCDMKENLVANYIFLPSFNEGQLSRKDKIGVRYYIPWLTDNHHGLEWNDGFINYNLKYNIFELHLIPLSGILNIYMKGTERIHLLWKLLPKKMNGYIKHIR</sequence>
<accession>A0ABD2A0J3</accession>
<evidence type="ECO:0000313" key="1">
    <source>
        <dbReference type="EMBL" id="KAL2713225.1"/>
    </source>
</evidence>
<gene>
    <name evidence="1" type="ORF">V1478_016923</name>
</gene>
<name>A0ABD2A0J3_VESSQ</name>